<keyword evidence="3" id="KW-1185">Reference proteome</keyword>
<name>A0A562SPS2_9BACT</name>
<proteinExistence type="predicted"/>
<dbReference type="Pfam" id="PF13645">
    <property type="entry name" value="YkuD_2"/>
    <property type="match status" value="1"/>
</dbReference>
<keyword evidence="1" id="KW-1133">Transmembrane helix</keyword>
<keyword evidence="1" id="KW-0472">Membrane</keyword>
<organism evidence="2 3">
    <name type="scientific">Lacibacter cauensis</name>
    <dbReference type="NCBI Taxonomy" id="510947"/>
    <lineage>
        <taxon>Bacteria</taxon>
        <taxon>Pseudomonadati</taxon>
        <taxon>Bacteroidota</taxon>
        <taxon>Chitinophagia</taxon>
        <taxon>Chitinophagales</taxon>
        <taxon>Chitinophagaceae</taxon>
        <taxon>Lacibacter</taxon>
    </lineage>
</organism>
<dbReference type="AlphaFoldDB" id="A0A562SPS2"/>
<gene>
    <name evidence="2" type="ORF">IQ13_1395</name>
</gene>
<protein>
    <submittedName>
        <fullName evidence="2">L,D-transpeptidase-like protein</fullName>
    </submittedName>
</protein>
<dbReference type="PANTHER" id="PTHR38477">
    <property type="entry name" value="HYPOTHETICAL EXPORTED PROTEIN"/>
    <property type="match status" value="1"/>
</dbReference>
<dbReference type="EMBL" id="VLLE01000003">
    <property type="protein sequence ID" value="TWI83287.1"/>
    <property type="molecule type" value="Genomic_DNA"/>
</dbReference>
<dbReference type="Proteomes" id="UP000316167">
    <property type="component" value="Unassembled WGS sequence"/>
</dbReference>
<accession>A0A562SPS2</accession>
<reference evidence="2 3" key="1">
    <citation type="journal article" date="2015" name="Stand. Genomic Sci.">
        <title>Genomic Encyclopedia of Bacterial and Archaeal Type Strains, Phase III: the genomes of soil and plant-associated and newly described type strains.</title>
        <authorList>
            <person name="Whitman W.B."/>
            <person name="Woyke T."/>
            <person name="Klenk H.P."/>
            <person name="Zhou Y."/>
            <person name="Lilburn T.G."/>
            <person name="Beck B.J."/>
            <person name="De Vos P."/>
            <person name="Vandamme P."/>
            <person name="Eisen J.A."/>
            <person name="Garrity G."/>
            <person name="Hugenholtz P."/>
            <person name="Kyrpides N.C."/>
        </authorList>
    </citation>
    <scope>NUCLEOTIDE SEQUENCE [LARGE SCALE GENOMIC DNA]</scope>
    <source>
        <strain evidence="2 3">CGMCC 1.7271</strain>
    </source>
</reference>
<dbReference type="InterPro" id="IPR032676">
    <property type="entry name" value="YkuD_2"/>
</dbReference>
<comment type="caution">
    <text evidence="2">The sequence shown here is derived from an EMBL/GenBank/DDBJ whole genome shotgun (WGS) entry which is preliminary data.</text>
</comment>
<keyword evidence="1" id="KW-0812">Transmembrane</keyword>
<evidence type="ECO:0000313" key="3">
    <source>
        <dbReference type="Proteomes" id="UP000316167"/>
    </source>
</evidence>
<evidence type="ECO:0000313" key="2">
    <source>
        <dbReference type="EMBL" id="TWI83287.1"/>
    </source>
</evidence>
<sequence>MHLVNQIKLLILRILYPFKTYSMKLLRTNVLYIAITALITLQIPIAIAGNSPDAGTLLHFVNKPAAEEAAAPVLSAEERLLQTADSIYDTLHLLHAGLEEEAFELAYKGYYKLKELGQISKTDVLTIADFSQPSSAKRLFVLDMEAGKILFQTLVAHGRNSGLIYAKEFSNKPESNKSSLGFYRTLQSYYGDKGYAMRLEGLEKGINDKAYQRAIVFHGSDYVTSSFLNSNGYLGRSLGCPAVPMNQTKPIINTIKDGSLLFIYHPTAQYKSKSTILNS</sequence>
<feature type="transmembrane region" description="Helical" evidence="1">
    <location>
        <begin position="29"/>
        <end position="49"/>
    </location>
</feature>
<dbReference type="PANTHER" id="PTHR38477:SF1">
    <property type="entry name" value="MUREIN L,D-TRANSPEPTIDASE CATALYTIC DOMAIN FAMILY PROTEIN"/>
    <property type="match status" value="1"/>
</dbReference>
<evidence type="ECO:0000256" key="1">
    <source>
        <dbReference type="SAM" id="Phobius"/>
    </source>
</evidence>